<reference evidence="2" key="1">
    <citation type="journal article" date="2022" name="bioRxiv">
        <title>Sequencing and chromosome-scale assembly of the giantPleurodeles waltlgenome.</title>
        <authorList>
            <person name="Brown T."/>
            <person name="Elewa A."/>
            <person name="Iarovenko S."/>
            <person name="Subramanian E."/>
            <person name="Araus A.J."/>
            <person name="Petzold A."/>
            <person name="Susuki M."/>
            <person name="Suzuki K.-i.T."/>
            <person name="Hayashi T."/>
            <person name="Toyoda A."/>
            <person name="Oliveira C."/>
            <person name="Osipova E."/>
            <person name="Leigh N.D."/>
            <person name="Simon A."/>
            <person name="Yun M.H."/>
        </authorList>
    </citation>
    <scope>NUCLEOTIDE SEQUENCE</scope>
    <source>
        <strain evidence="2">20211129_DDA</strain>
        <tissue evidence="2">Liver</tissue>
    </source>
</reference>
<dbReference type="Proteomes" id="UP001066276">
    <property type="component" value="Chromosome 10"/>
</dbReference>
<comment type="caution">
    <text evidence="2">The sequence shown here is derived from an EMBL/GenBank/DDBJ whole genome shotgun (WGS) entry which is preliminary data.</text>
</comment>
<evidence type="ECO:0000256" key="1">
    <source>
        <dbReference type="SAM" id="MobiDB-lite"/>
    </source>
</evidence>
<sequence length="236" mass="24891">MGPAEILAFSLARHAQLCPATMLCCGPLTNTGPSPLFPLQCKAAESRGTALGHNLAPASGAHARAHHPASALRRPTPRRSRAISVPPTAASPGGPNPASRYLLLCAAVFNVAPPQPDASASGPLLHNPGGQQAGPPIPPCRWLPPKLRCSHRPGAPSAAPGHHFIALTASQQSASHEPLPAPFASGQLRTVTGRFVRKKQHMWGSTTRVEEKKDMMPRTSRSAEEKHTRGQATYQT</sequence>
<evidence type="ECO:0000313" key="2">
    <source>
        <dbReference type="EMBL" id="KAJ1099358.1"/>
    </source>
</evidence>
<feature type="region of interest" description="Disordered" evidence="1">
    <location>
        <begin position="201"/>
        <end position="236"/>
    </location>
</feature>
<protein>
    <submittedName>
        <fullName evidence="2">Uncharacterized protein</fullName>
    </submittedName>
</protein>
<evidence type="ECO:0000313" key="3">
    <source>
        <dbReference type="Proteomes" id="UP001066276"/>
    </source>
</evidence>
<dbReference type="EMBL" id="JANPWB010000014">
    <property type="protein sequence ID" value="KAJ1099358.1"/>
    <property type="molecule type" value="Genomic_DNA"/>
</dbReference>
<gene>
    <name evidence="2" type="ORF">NDU88_004460</name>
</gene>
<feature type="compositionally biased region" description="Basic and acidic residues" evidence="1">
    <location>
        <begin position="208"/>
        <end position="228"/>
    </location>
</feature>
<keyword evidence="3" id="KW-1185">Reference proteome</keyword>
<accession>A0AAV7ME35</accession>
<proteinExistence type="predicted"/>
<feature type="region of interest" description="Disordered" evidence="1">
    <location>
        <begin position="118"/>
        <end position="139"/>
    </location>
</feature>
<organism evidence="2 3">
    <name type="scientific">Pleurodeles waltl</name>
    <name type="common">Iberian ribbed newt</name>
    <dbReference type="NCBI Taxonomy" id="8319"/>
    <lineage>
        <taxon>Eukaryota</taxon>
        <taxon>Metazoa</taxon>
        <taxon>Chordata</taxon>
        <taxon>Craniata</taxon>
        <taxon>Vertebrata</taxon>
        <taxon>Euteleostomi</taxon>
        <taxon>Amphibia</taxon>
        <taxon>Batrachia</taxon>
        <taxon>Caudata</taxon>
        <taxon>Salamandroidea</taxon>
        <taxon>Salamandridae</taxon>
        <taxon>Pleurodelinae</taxon>
        <taxon>Pleurodeles</taxon>
    </lineage>
</organism>
<feature type="region of interest" description="Disordered" evidence="1">
    <location>
        <begin position="52"/>
        <end position="94"/>
    </location>
</feature>
<name>A0AAV7ME35_PLEWA</name>
<dbReference type="AlphaFoldDB" id="A0AAV7ME35"/>